<evidence type="ECO:0000313" key="1">
    <source>
        <dbReference type="EMBL" id="VUZ55957.1"/>
    </source>
</evidence>
<dbReference type="AlphaFoldDB" id="A0A564Z8Y2"/>
<accession>A0A564Z8Y2</accession>
<sequence>MRWNRISLEDTGPLSIPHTLYSRPLNNNGVKSPHIGICICIHTKVLWKQFRSRDVFLPHS</sequence>
<organism evidence="1 3">
    <name type="scientific">Hymenolepis diminuta</name>
    <name type="common">Rat tapeworm</name>
    <dbReference type="NCBI Taxonomy" id="6216"/>
    <lineage>
        <taxon>Eukaryota</taxon>
        <taxon>Metazoa</taxon>
        <taxon>Spiralia</taxon>
        <taxon>Lophotrochozoa</taxon>
        <taxon>Platyhelminthes</taxon>
        <taxon>Cestoda</taxon>
        <taxon>Eucestoda</taxon>
        <taxon>Cyclophyllidea</taxon>
        <taxon>Hymenolepididae</taxon>
        <taxon>Hymenolepis</taxon>
    </lineage>
</organism>
<protein>
    <submittedName>
        <fullName evidence="1">Uncharacterized protein</fullName>
    </submittedName>
</protein>
<dbReference type="EMBL" id="CABIJS010000697">
    <property type="protein sequence ID" value="VUZ55959.1"/>
    <property type="molecule type" value="Genomic_DNA"/>
</dbReference>
<dbReference type="Proteomes" id="UP000321570">
    <property type="component" value="Unassembled WGS sequence"/>
</dbReference>
<name>A0A564Z8Y2_HYMDI</name>
<dbReference type="EMBL" id="CABIJS010000697">
    <property type="protein sequence ID" value="VUZ55957.1"/>
    <property type="molecule type" value="Genomic_DNA"/>
</dbReference>
<gene>
    <name evidence="1" type="ORF">WMSIL1_LOCUS13521</name>
    <name evidence="2" type="ORF">WMSIL1_LOCUS13630</name>
</gene>
<keyword evidence="3" id="KW-1185">Reference proteome</keyword>
<evidence type="ECO:0000313" key="2">
    <source>
        <dbReference type="EMBL" id="VUZ55959.1"/>
    </source>
</evidence>
<reference evidence="1 3" key="1">
    <citation type="submission" date="2019-07" db="EMBL/GenBank/DDBJ databases">
        <authorList>
            <person name="Jastrzebski P J."/>
            <person name="Paukszto L."/>
            <person name="Jastrzebski P J."/>
        </authorList>
    </citation>
    <scope>NUCLEOTIDE SEQUENCE [LARGE SCALE GENOMIC DNA]</scope>
    <source>
        <strain evidence="1 3">WMS-il1</strain>
    </source>
</reference>
<evidence type="ECO:0000313" key="3">
    <source>
        <dbReference type="Proteomes" id="UP000321570"/>
    </source>
</evidence>
<proteinExistence type="predicted"/>